<proteinExistence type="predicted"/>
<feature type="transmembrane region" description="Helical" evidence="1">
    <location>
        <begin position="96"/>
        <end position="119"/>
    </location>
</feature>
<keyword evidence="3" id="KW-1185">Reference proteome</keyword>
<evidence type="ECO:0000256" key="1">
    <source>
        <dbReference type="SAM" id="Phobius"/>
    </source>
</evidence>
<feature type="transmembrane region" description="Helical" evidence="1">
    <location>
        <begin position="34"/>
        <end position="55"/>
    </location>
</feature>
<keyword evidence="1" id="KW-0812">Transmembrane</keyword>
<dbReference type="Proteomes" id="UP001426770">
    <property type="component" value="Unassembled WGS sequence"/>
</dbReference>
<protein>
    <recommendedName>
        <fullName evidence="4">Phage holin family protein</fullName>
    </recommendedName>
</protein>
<dbReference type="EMBL" id="BAABRR010000011">
    <property type="protein sequence ID" value="GAA5519585.1"/>
    <property type="molecule type" value="Genomic_DNA"/>
</dbReference>
<reference evidence="2 3" key="1">
    <citation type="submission" date="2024-02" db="EMBL/GenBank/DDBJ databases">
        <title>Lysinimicrobium sediminis NBRC 112286.</title>
        <authorList>
            <person name="Ichikawa N."/>
            <person name="Katano-Makiyama Y."/>
            <person name="Hidaka K."/>
        </authorList>
    </citation>
    <scope>NUCLEOTIDE SEQUENCE [LARGE SCALE GENOMIC DNA]</scope>
    <source>
        <strain evidence="2 3">NBRC 112286</strain>
    </source>
</reference>
<keyword evidence="1" id="KW-0472">Membrane</keyword>
<sequence>MVRFLVNALIFLGSAALGLWITSLVLDGFTIDFVALATATVIFAIAQSLLAPFVFKMTRKYANAFIGGVGLVSTFVALLITTLIVDGLSIDGVSTWVLATILVWLITAAATLVLPLIFLRNQVNRRRD</sequence>
<comment type="caution">
    <text evidence="2">The sequence shown here is derived from an EMBL/GenBank/DDBJ whole genome shotgun (WGS) entry which is preliminary data.</text>
</comment>
<evidence type="ECO:0008006" key="4">
    <source>
        <dbReference type="Google" id="ProtNLM"/>
    </source>
</evidence>
<dbReference type="RefSeq" id="WP_345379948.1">
    <property type="nucleotide sequence ID" value="NZ_BAABRR010000011.1"/>
</dbReference>
<feature type="transmembrane region" description="Helical" evidence="1">
    <location>
        <begin position="62"/>
        <end position="84"/>
    </location>
</feature>
<gene>
    <name evidence="2" type="ORF">Lsed01_02036</name>
</gene>
<evidence type="ECO:0000313" key="2">
    <source>
        <dbReference type="EMBL" id="GAA5519585.1"/>
    </source>
</evidence>
<evidence type="ECO:0000313" key="3">
    <source>
        <dbReference type="Proteomes" id="UP001426770"/>
    </source>
</evidence>
<keyword evidence="1" id="KW-1133">Transmembrane helix</keyword>
<name>A0ABP9WL95_9MICO</name>
<accession>A0ABP9WL95</accession>
<organism evidence="2 3">
    <name type="scientific">Demequina sediminis</name>
    <dbReference type="NCBI Taxonomy" id="1930058"/>
    <lineage>
        <taxon>Bacteria</taxon>
        <taxon>Bacillati</taxon>
        <taxon>Actinomycetota</taxon>
        <taxon>Actinomycetes</taxon>
        <taxon>Micrococcales</taxon>
        <taxon>Demequinaceae</taxon>
        <taxon>Demequina</taxon>
    </lineage>
</organism>